<dbReference type="OMA" id="EYYHYIV"/>
<proteinExistence type="predicted"/>
<dbReference type="Proteomes" id="UP000189703">
    <property type="component" value="Unplaced"/>
</dbReference>
<dbReference type="FunCoup" id="A0A1U8AU72">
    <property type="interactions" value="238"/>
</dbReference>
<protein>
    <submittedName>
        <fullName evidence="2">Uncharacterized protein At1g28695-like</fullName>
    </submittedName>
</protein>
<gene>
    <name evidence="2" type="primary">LOC104606486</name>
</gene>
<dbReference type="InterPro" id="IPR005069">
    <property type="entry name" value="Nucl-diP-sugar_transferase"/>
</dbReference>
<dbReference type="Pfam" id="PF03407">
    <property type="entry name" value="Nucleotid_trans"/>
    <property type="match status" value="1"/>
</dbReference>
<accession>A0A1U8AU72</accession>
<keyword evidence="1" id="KW-1185">Reference proteome</keyword>
<dbReference type="RefSeq" id="XP_010270017.1">
    <property type="nucleotide sequence ID" value="XM_010271715.1"/>
</dbReference>
<evidence type="ECO:0000313" key="2">
    <source>
        <dbReference type="RefSeq" id="XP_010270017.1"/>
    </source>
</evidence>
<dbReference type="KEGG" id="nnu:104606486"/>
<dbReference type="eggNOG" id="ENOG502QS67">
    <property type="taxonomic scope" value="Eukaryota"/>
</dbReference>
<dbReference type="OrthoDB" id="540503at2759"/>
<organism evidence="1 2">
    <name type="scientific">Nelumbo nucifera</name>
    <name type="common">Sacred lotus</name>
    <dbReference type="NCBI Taxonomy" id="4432"/>
    <lineage>
        <taxon>Eukaryota</taxon>
        <taxon>Viridiplantae</taxon>
        <taxon>Streptophyta</taxon>
        <taxon>Embryophyta</taxon>
        <taxon>Tracheophyta</taxon>
        <taxon>Spermatophyta</taxon>
        <taxon>Magnoliopsida</taxon>
        <taxon>Proteales</taxon>
        <taxon>Nelumbonaceae</taxon>
        <taxon>Nelumbo</taxon>
    </lineage>
</organism>
<evidence type="ECO:0000313" key="1">
    <source>
        <dbReference type="Proteomes" id="UP000189703"/>
    </source>
</evidence>
<reference evidence="2" key="1">
    <citation type="submission" date="2025-08" db="UniProtKB">
        <authorList>
            <consortium name="RefSeq"/>
        </authorList>
    </citation>
    <scope>IDENTIFICATION</scope>
</reference>
<dbReference type="PANTHER" id="PTHR46038">
    <property type="entry name" value="EXPRESSED PROTEIN-RELATED"/>
    <property type="match status" value="1"/>
</dbReference>
<sequence>MGYSKSSIGKLAMVSLLFLGVAFVIILIWSPSFSNVLHSFPLHNSCSLSNKITLNVSKDDLETALEEASAENKTLIIAVVNKAYVEGEGRTMLDLFMESFWLGEGTRPLIDHLLLVAVDQIAFDRCKFLRLHCYKLVTEGVDFGGEKFFMSDDFLKMMWRRTLFLADVLKRGYSFIFTDTDVMWLRNPFLRLSNDNSSDLQISCDKFNGNQWSEANPINTGFYYVRSNNKTIALFDAWYAMKNRSQGMNDQGVLERMKRRGEFRRLGLRVRYMDTVYFSGFCRESRDIRAVTTVHANCCRSINAKLADLTVVLRDWRKFMSSSNQTLNFHWSTHMACRRSW</sequence>
<dbReference type="PANTHER" id="PTHR46038:SF12">
    <property type="entry name" value="OS03G0731800 PROTEIN"/>
    <property type="match status" value="1"/>
</dbReference>
<dbReference type="AlphaFoldDB" id="A0A1U8AU72"/>
<dbReference type="InterPro" id="IPR044821">
    <property type="entry name" value="At1g28695/At4g15970-like"/>
</dbReference>
<name>A0A1U8AU72_NELNU</name>
<dbReference type="GeneID" id="104606486"/>